<organism evidence="2">
    <name type="scientific">Oryza brachyantha</name>
    <name type="common">malo sina</name>
    <dbReference type="NCBI Taxonomy" id="4533"/>
    <lineage>
        <taxon>Eukaryota</taxon>
        <taxon>Viridiplantae</taxon>
        <taxon>Streptophyta</taxon>
        <taxon>Embryophyta</taxon>
        <taxon>Tracheophyta</taxon>
        <taxon>Spermatophyta</taxon>
        <taxon>Magnoliopsida</taxon>
        <taxon>Liliopsida</taxon>
        <taxon>Poales</taxon>
        <taxon>Poaceae</taxon>
        <taxon>BOP clade</taxon>
        <taxon>Oryzoideae</taxon>
        <taxon>Oryzeae</taxon>
        <taxon>Oryzinae</taxon>
        <taxon>Oryza</taxon>
    </lineage>
</organism>
<reference evidence="2" key="2">
    <citation type="submission" date="2013-04" db="UniProtKB">
        <authorList>
            <consortium name="EnsemblPlants"/>
        </authorList>
    </citation>
    <scope>IDENTIFICATION</scope>
</reference>
<proteinExistence type="predicted"/>
<feature type="compositionally biased region" description="Basic residues" evidence="1">
    <location>
        <begin position="44"/>
        <end position="54"/>
    </location>
</feature>
<reference evidence="2" key="1">
    <citation type="journal article" date="2013" name="Nat. Commun.">
        <title>Whole-genome sequencing of Oryza brachyantha reveals mechanisms underlying Oryza genome evolution.</title>
        <authorList>
            <person name="Chen J."/>
            <person name="Huang Q."/>
            <person name="Gao D."/>
            <person name="Wang J."/>
            <person name="Lang Y."/>
            <person name="Liu T."/>
            <person name="Li B."/>
            <person name="Bai Z."/>
            <person name="Luis Goicoechea J."/>
            <person name="Liang C."/>
            <person name="Chen C."/>
            <person name="Zhang W."/>
            <person name="Sun S."/>
            <person name="Liao Y."/>
            <person name="Zhang X."/>
            <person name="Yang L."/>
            <person name="Song C."/>
            <person name="Wang M."/>
            <person name="Shi J."/>
            <person name="Liu G."/>
            <person name="Liu J."/>
            <person name="Zhou H."/>
            <person name="Zhou W."/>
            <person name="Yu Q."/>
            <person name="An N."/>
            <person name="Chen Y."/>
            <person name="Cai Q."/>
            <person name="Wang B."/>
            <person name="Liu B."/>
            <person name="Min J."/>
            <person name="Huang Y."/>
            <person name="Wu H."/>
            <person name="Li Z."/>
            <person name="Zhang Y."/>
            <person name="Yin Y."/>
            <person name="Song W."/>
            <person name="Jiang J."/>
            <person name="Jackson S.A."/>
            <person name="Wing R.A."/>
            <person name="Wang J."/>
            <person name="Chen M."/>
        </authorList>
    </citation>
    <scope>NUCLEOTIDE SEQUENCE [LARGE SCALE GENOMIC DNA]</scope>
    <source>
        <strain evidence="2">cv. IRGC 101232</strain>
    </source>
</reference>
<feature type="region of interest" description="Disordered" evidence="1">
    <location>
        <begin position="21"/>
        <end position="54"/>
    </location>
</feature>
<dbReference type="Gramene" id="OB08G21550.1">
    <property type="protein sequence ID" value="OB08G21550.1"/>
    <property type="gene ID" value="OB08G21550"/>
</dbReference>
<evidence type="ECO:0000313" key="2">
    <source>
        <dbReference type="EnsemblPlants" id="OB08G21550.1"/>
    </source>
</evidence>
<sequence length="54" mass="6590">IWPDYILATCCCRYLLNDKNMQEPNRNSLSSTERREEKAQHFYSHQHTKFMKLN</sequence>
<name>J3MSS5_ORYBR</name>
<dbReference type="AlphaFoldDB" id="J3MSS5"/>
<keyword evidence="3" id="KW-1185">Reference proteome</keyword>
<feature type="compositionally biased region" description="Polar residues" evidence="1">
    <location>
        <begin position="22"/>
        <end position="31"/>
    </location>
</feature>
<evidence type="ECO:0000256" key="1">
    <source>
        <dbReference type="SAM" id="MobiDB-lite"/>
    </source>
</evidence>
<dbReference type="EnsemblPlants" id="OB08G21550.1">
    <property type="protein sequence ID" value="OB08G21550.1"/>
    <property type="gene ID" value="OB08G21550"/>
</dbReference>
<dbReference type="Proteomes" id="UP000006038">
    <property type="component" value="Chromosome 8"/>
</dbReference>
<evidence type="ECO:0000313" key="3">
    <source>
        <dbReference type="Proteomes" id="UP000006038"/>
    </source>
</evidence>
<protein>
    <submittedName>
        <fullName evidence="2">Uncharacterized protein</fullName>
    </submittedName>
</protein>
<dbReference type="HOGENOM" id="CLU_3056659_0_0_1"/>
<accession>J3MSS5</accession>